<evidence type="ECO:0000313" key="2">
    <source>
        <dbReference type="Proteomes" id="UP001193501"/>
    </source>
</evidence>
<organism evidence="1 2">
    <name type="scientific">Stagnihabitans tardus</name>
    <dbReference type="NCBI Taxonomy" id="2699202"/>
    <lineage>
        <taxon>Bacteria</taxon>
        <taxon>Pseudomonadati</taxon>
        <taxon>Pseudomonadota</taxon>
        <taxon>Alphaproteobacteria</taxon>
        <taxon>Rhodobacterales</taxon>
        <taxon>Paracoccaceae</taxon>
        <taxon>Stagnihabitans</taxon>
    </lineage>
</organism>
<dbReference type="InterPro" id="IPR021848">
    <property type="entry name" value="HODM_asu-like"/>
</dbReference>
<gene>
    <name evidence="1" type="ORF">GV832_00570</name>
</gene>
<dbReference type="Pfam" id="PF11927">
    <property type="entry name" value="HODM_asu-like"/>
    <property type="match status" value="1"/>
</dbReference>
<dbReference type="Proteomes" id="UP001193501">
    <property type="component" value="Unassembled WGS sequence"/>
</dbReference>
<evidence type="ECO:0000313" key="1">
    <source>
        <dbReference type="EMBL" id="NBZ86061.1"/>
    </source>
</evidence>
<comment type="caution">
    <text evidence="1">The sequence shown here is derived from an EMBL/GenBank/DDBJ whole genome shotgun (WGS) entry which is preliminary data.</text>
</comment>
<proteinExistence type="predicted"/>
<name>A0AAE5BT01_9RHOB</name>
<dbReference type="AlphaFoldDB" id="A0AAE5BT01"/>
<protein>
    <submittedName>
        <fullName evidence="1">DUF3445 domain-containing protein</fullName>
    </submittedName>
</protein>
<sequence length="255" mass="28632">MEPILQTRLDPLPWTVPALWRLPGIVPMQMSDWLRVDDAYAAQMAERERLIATAPVHALTEEARPAAEELYDTALAHLPPGFTRQGQAMRRPDGVLVELDRSQPLLTLGRLLQEDFCLMEARGEEHVLTGAILCFPASWTLAEKLGHPLTTIHVPVKGYAGDLARRVQRLFDMIRPGQPLYRMNALLYANPALHQPKSQTDYRPRSGERPFMRSERQSLVRLPLTGAVVFSIHTVVMAAERLSPADIAILTEQGH</sequence>
<reference evidence="1" key="1">
    <citation type="submission" date="2020-01" db="EMBL/GenBank/DDBJ databases">
        <authorList>
            <person name="Chen W.-M."/>
        </authorList>
    </citation>
    <scope>NUCLEOTIDE SEQUENCE</scope>
    <source>
        <strain evidence="1">CYK-10</strain>
    </source>
</reference>
<dbReference type="RefSeq" id="WP_168772866.1">
    <property type="nucleotide sequence ID" value="NZ_JAABNR010000001.1"/>
</dbReference>
<dbReference type="EMBL" id="JAABNR010000001">
    <property type="protein sequence ID" value="NBZ86061.1"/>
    <property type="molecule type" value="Genomic_DNA"/>
</dbReference>
<accession>A0AAE5BT01</accession>
<keyword evidence="2" id="KW-1185">Reference proteome</keyword>